<dbReference type="AlphaFoldDB" id="A0A9W6F7Z2"/>
<feature type="region of interest" description="Disordered" evidence="1">
    <location>
        <begin position="176"/>
        <end position="208"/>
    </location>
</feature>
<feature type="compositionally biased region" description="Low complexity" evidence="1">
    <location>
        <begin position="92"/>
        <end position="103"/>
    </location>
</feature>
<evidence type="ECO:0000313" key="4">
    <source>
        <dbReference type="EMBL" id="GLC59683.1"/>
    </source>
</evidence>
<dbReference type="Proteomes" id="UP001165080">
    <property type="component" value="Unassembled WGS sequence"/>
</dbReference>
<feature type="region of interest" description="Disordered" evidence="1">
    <location>
        <begin position="60"/>
        <end position="117"/>
    </location>
</feature>
<dbReference type="InterPro" id="IPR049004">
    <property type="entry name" value="SVN-like_dom"/>
</dbReference>
<feature type="domain" description="Scytovirin-like" evidence="3">
    <location>
        <begin position="14"/>
        <end position="57"/>
    </location>
</feature>
<keyword evidence="2" id="KW-0812">Transmembrane</keyword>
<evidence type="ECO:0000256" key="2">
    <source>
        <dbReference type="SAM" id="Phobius"/>
    </source>
</evidence>
<protein>
    <recommendedName>
        <fullName evidence="3">Scytovirin-like domain-containing protein</fullName>
    </recommendedName>
</protein>
<name>A0A9W6F7Z2_9CHLO</name>
<evidence type="ECO:0000259" key="3">
    <source>
        <dbReference type="Pfam" id="PF20888"/>
    </source>
</evidence>
<accession>A0A9W6F7Z2</accession>
<reference evidence="4 5" key="1">
    <citation type="journal article" date="2023" name="Commun. Biol.">
        <title>Reorganization of the ancestral sex-determining regions during the evolution of trioecy in Pleodorina starrii.</title>
        <authorList>
            <person name="Takahashi K."/>
            <person name="Suzuki S."/>
            <person name="Kawai-Toyooka H."/>
            <person name="Yamamoto K."/>
            <person name="Hamaji T."/>
            <person name="Ootsuki R."/>
            <person name="Yamaguchi H."/>
            <person name="Kawachi M."/>
            <person name="Higashiyama T."/>
            <person name="Nozaki H."/>
        </authorList>
    </citation>
    <scope>NUCLEOTIDE SEQUENCE [LARGE SCALE GENOMIC DNA]</scope>
    <source>
        <strain evidence="4 5">NIES-4479</strain>
    </source>
</reference>
<feature type="compositionally biased region" description="Low complexity" evidence="1">
    <location>
        <begin position="197"/>
        <end position="207"/>
    </location>
</feature>
<proteinExistence type="predicted"/>
<feature type="transmembrane region" description="Helical" evidence="2">
    <location>
        <begin position="124"/>
        <end position="146"/>
    </location>
</feature>
<gene>
    <name evidence="4" type="primary">PLESTMB000653</name>
    <name evidence="4" type="ORF">PLESTB_001522000</name>
</gene>
<keyword evidence="2" id="KW-0472">Membrane</keyword>
<evidence type="ECO:0000256" key="1">
    <source>
        <dbReference type="SAM" id="MobiDB-lite"/>
    </source>
</evidence>
<sequence length="240" mass="24893">MAIKKAGLCCDTEDYRWDESTNPLGPSRCRSSSNNCDCDGLRRCSRWGYCQGIARRASKQDAALSTPPPLPPGAPGTTGGLSVPLAPGQQAGSSQELGLSGSSSGSGSGSGSVKRGIGSGGVRTWIVIPIIIFGIVFGILAISLAFCACQYCTRQRPPQVPDCQRNSSTVFIGPDQRATKRRKGIPEDQPSPPPLAAPIAAAGDPSATPHVACNSATPEVMVSCDDSISLYGGSRRTGRK</sequence>
<evidence type="ECO:0000313" key="5">
    <source>
        <dbReference type="Proteomes" id="UP001165080"/>
    </source>
</evidence>
<organism evidence="4 5">
    <name type="scientific">Pleodorina starrii</name>
    <dbReference type="NCBI Taxonomy" id="330485"/>
    <lineage>
        <taxon>Eukaryota</taxon>
        <taxon>Viridiplantae</taxon>
        <taxon>Chlorophyta</taxon>
        <taxon>core chlorophytes</taxon>
        <taxon>Chlorophyceae</taxon>
        <taxon>CS clade</taxon>
        <taxon>Chlamydomonadales</taxon>
        <taxon>Volvocaceae</taxon>
        <taxon>Pleodorina</taxon>
    </lineage>
</organism>
<comment type="caution">
    <text evidence="4">The sequence shown here is derived from an EMBL/GenBank/DDBJ whole genome shotgun (WGS) entry which is preliminary data.</text>
</comment>
<keyword evidence="5" id="KW-1185">Reference proteome</keyword>
<dbReference type="Pfam" id="PF20888">
    <property type="entry name" value="SVN"/>
    <property type="match status" value="1"/>
</dbReference>
<dbReference type="EMBL" id="BRXU01000029">
    <property type="protein sequence ID" value="GLC59683.1"/>
    <property type="molecule type" value="Genomic_DNA"/>
</dbReference>
<keyword evidence="2" id="KW-1133">Transmembrane helix</keyword>